<evidence type="ECO:0000313" key="3">
    <source>
        <dbReference type="Proteomes" id="UP000176562"/>
    </source>
</evidence>
<feature type="domain" description="CobE/GbiG C-terminal" evidence="1">
    <location>
        <begin position="3"/>
        <end position="112"/>
    </location>
</feature>
<dbReference type="KEGG" id="rhp:LPB142_02410"/>
<organism evidence="2 3">
    <name type="scientific">Rhodobacter xanthinilyticus</name>
    <dbReference type="NCBI Taxonomy" id="1850250"/>
    <lineage>
        <taxon>Bacteria</taxon>
        <taxon>Pseudomonadati</taxon>
        <taxon>Pseudomonadota</taxon>
        <taxon>Alphaproteobacteria</taxon>
        <taxon>Rhodobacterales</taxon>
        <taxon>Rhodobacter group</taxon>
        <taxon>Rhodobacter</taxon>
    </lineage>
</organism>
<proteinExistence type="predicted"/>
<dbReference type="InterPro" id="IPR002750">
    <property type="entry name" value="CobE/GbiG_C"/>
</dbReference>
<dbReference type="AlphaFoldDB" id="A0A1D9M8W6"/>
<reference evidence="2 3" key="1">
    <citation type="submission" date="2016-10" db="EMBL/GenBank/DDBJ databases">
        <title>Rhodobacter sp. LPB0142, isolated from sea water.</title>
        <authorList>
            <person name="Kim E."/>
            <person name="Yi H."/>
        </authorList>
    </citation>
    <scope>NUCLEOTIDE SEQUENCE [LARGE SCALE GENOMIC DNA]</scope>
    <source>
        <strain evidence="2 3">LPB0142</strain>
    </source>
</reference>
<protein>
    <recommendedName>
        <fullName evidence="1">CobE/GbiG C-terminal domain-containing protein</fullName>
    </recommendedName>
</protein>
<evidence type="ECO:0000313" key="2">
    <source>
        <dbReference type="EMBL" id="AOZ68306.1"/>
    </source>
</evidence>
<dbReference type="SUPFAM" id="SSF159664">
    <property type="entry name" value="CobE/GbiG C-terminal domain-like"/>
    <property type="match status" value="1"/>
</dbReference>
<accession>A0A1D9M8W6</accession>
<dbReference type="Proteomes" id="UP000176562">
    <property type="component" value="Chromosome"/>
</dbReference>
<dbReference type="GO" id="GO:0009236">
    <property type="term" value="P:cobalamin biosynthetic process"/>
    <property type="evidence" value="ECO:0007669"/>
    <property type="project" value="InterPro"/>
</dbReference>
<dbReference type="Pfam" id="PF01890">
    <property type="entry name" value="CbiG_C"/>
    <property type="match status" value="1"/>
</dbReference>
<sequence>MRVAGVGFRAGAAPADLVAALEGAGPVAALATVAEKAAALEGLAAGLGLPVLAVAVAGVETPSVSARVVGRFGTGSLAEAAALKGVEALGGRGAKLVMARRVVAGRLTLAVAGAGVEGEAQ</sequence>
<gene>
    <name evidence="2" type="ORF">LPB142_02410</name>
</gene>
<dbReference type="Gene3D" id="3.30.420.180">
    <property type="entry name" value="CobE/GbiG C-terminal domain"/>
    <property type="match status" value="1"/>
</dbReference>
<dbReference type="STRING" id="1850250.LPB142_02410"/>
<dbReference type="InterPro" id="IPR036518">
    <property type="entry name" value="CobE/GbiG_C_sf"/>
</dbReference>
<keyword evidence="3" id="KW-1185">Reference proteome</keyword>
<name>A0A1D9M8W6_9RHOB</name>
<evidence type="ECO:0000259" key="1">
    <source>
        <dbReference type="Pfam" id="PF01890"/>
    </source>
</evidence>
<dbReference type="EMBL" id="CP017781">
    <property type="protein sequence ID" value="AOZ68306.1"/>
    <property type="molecule type" value="Genomic_DNA"/>
</dbReference>